<dbReference type="Proteomes" id="UP000614272">
    <property type="component" value="Unassembled WGS sequence"/>
</dbReference>
<feature type="chain" id="PRO_5046338394" description="Peptidoglycan-binding protein CsiV" evidence="1">
    <location>
        <begin position="25"/>
        <end position="433"/>
    </location>
</feature>
<gene>
    <name evidence="2" type="ORF">GCM10011357_08880</name>
</gene>
<comment type="caution">
    <text evidence="2">The sequence shown here is derived from an EMBL/GenBank/DDBJ whole genome shotgun (WGS) entry which is preliminary data.</text>
</comment>
<feature type="signal peptide" evidence="1">
    <location>
        <begin position="1"/>
        <end position="24"/>
    </location>
</feature>
<keyword evidence="1" id="KW-0732">Signal</keyword>
<dbReference type="Pfam" id="PF10972">
    <property type="entry name" value="CsiV"/>
    <property type="match status" value="1"/>
</dbReference>
<name>A0ABQ1R223_9ALTE</name>
<dbReference type="EMBL" id="BMGJ01000002">
    <property type="protein sequence ID" value="GGD55464.1"/>
    <property type="molecule type" value="Genomic_DNA"/>
</dbReference>
<evidence type="ECO:0000313" key="3">
    <source>
        <dbReference type="Proteomes" id="UP000614272"/>
    </source>
</evidence>
<dbReference type="InterPro" id="IPR021241">
    <property type="entry name" value="CsiV"/>
</dbReference>
<reference evidence="3" key="1">
    <citation type="journal article" date="2019" name="Int. J. Syst. Evol. Microbiol.">
        <title>The Global Catalogue of Microorganisms (GCM) 10K type strain sequencing project: providing services to taxonomists for standard genome sequencing and annotation.</title>
        <authorList>
            <consortium name="The Broad Institute Genomics Platform"/>
            <consortium name="The Broad Institute Genome Sequencing Center for Infectious Disease"/>
            <person name="Wu L."/>
            <person name="Ma J."/>
        </authorList>
    </citation>
    <scope>NUCLEOTIDE SEQUENCE [LARGE SCALE GENOMIC DNA]</scope>
    <source>
        <strain evidence="3">CGMCC 1.12923</strain>
    </source>
</reference>
<dbReference type="RefSeq" id="WP_099036447.1">
    <property type="nucleotide sequence ID" value="NZ_BMGJ01000002.1"/>
</dbReference>
<protein>
    <recommendedName>
        <fullName evidence="4">Peptidoglycan-binding protein CsiV</fullName>
    </recommendedName>
</protein>
<accession>A0ABQ1R223</accession>
<evidence type="ECO:0000313" key="2">
    <source>
        <dbReference type="EMBL" id="GGD55464.1"/>
    </source>
</evidence>
<proteinExistence type="predicted"/>
<organism evidence="2 3">
    <name type="scientific">Lacimicrobium alkaliphilum</name>
    <dbReference type="NCBI Taxonomy" id="1526571"/>
    <lineage>
        <taxon>Bacteria</taxon>
        <taxon>Pseudomonadati</taxon>
        <taxon>Pseudomonadota</taxon>
        <taxon>Gammaproteobacteria</taxon>
        <taxon>Alteromonadales</taxon>
        <taxon>Alteromonadaceae</taxon>
        <taxon>Lacimicrobium</taxon>
    </lineage>
</organism>
<evidence type="ECO:0000256" key="1">
    <source>
        <dbReference type="SAM" id="SignalP"/>
    </source>
</evidence>
<sequence>MTHLLLKSVLLLTVLVTFSSPALANDWWFDVEVLLYKQDQSLERLEENFPQPARVETGDSTDLLSSFLRPDIRALRNNLTRCEENESTTEHFPNSPLQITTPGIDLILDEIKALKQQAEQSAVIPRTVNGVDAGAQIVGKLSASEQPTKNTLAYRFNPNRWLRSDCVFAKEQRWLKDILAPDQESKPLISSVPDVIDEIERRFNNQPYLLPASQMTLKSIARDLHRQRGIRPLLHLVWRQPVLFGRDKAQKYRLFGGTNFALSYDNLGNPLESETELESVPALASQSQDKNLIMQVEEALSQPLVLAEQDIETTPQGSKTNALWELDGWFKVYLEYINRVPYLHIDSELLYRAEGPPGLMQSHSLAGESQYMGDTRSSTDSGGRSHLYALPFKQLRRVISTQIHYFDHPMFGMVVQIRRFHKPDPPTEELQAE</sequence>
<evidence type="ECO:0008006" key="4">
    <source>
        <dbReference type="Google" id="ProtNLM"/>
    </source>
</evidence>
<keyword evidence="3" id="KW-1185">Reference proteome</keyword>